<dbReference type="Pfam" id="PF13614">
    <property type="entry name" value="AAA_31"/>
    <property type="match status" value="1"/>
</dbReference>
<evidence type="ECO:0000313" key="2">
    <source>
        <dbReference type="EMBL" id="KKK66061.1"/>
    </source>
</evidence>
<gene>
    <name evidence="2" type="ORF">LCGC14_2967870</name>
</gene>
<organism evidence="2">
    <name type="scientific">marine sediment metagenome</name>
    <dbReference type="NCBI Taxonomy" id="412755"/>
    <lineage>
        <taxon>unclassified sequences</taxon>
        <taxon>metagenomes</taxon>
        <taxon>ecological metagenomes</taxon>
    </lineage>
</organism>
<dbReference type="InterPro" id="IPR025669">
    <property type="entry name" value="AAA_dom"/>
</dbReference>
<name>A0A0F9A1I2_9ZZZZ</name>
<dbReference type="Gene3D" id="3.40.50.300">
    <property type="entry name" value="P-loop containing nucleotide triphosphate hydrolases"/>
    <property type="match status" value="1"/>
</dbReference>
<comment type="caution">
    <text evidence="2">The sequence shown here is derived from an EMBL/GenBank/DDBJ whole genome shotgun (WGS) entry which is preliminary data.</text>
</comment>
<evidence type="ECO:0000259" key="1">
    <source>
        <dbReference type="Pfam" id="PF13614"/>
    </source>
</evidence>
<dbReference type="SUPFAM" id="SSF52540">
    <property type="entry name" value="P-loop containing nucleoside triphosphate hydrolases"/>
    <property type="match status" value="1"/>
</dbReference>
<feature type="domain" description="AAA" evidence="1">
    <location>
        <begin position="118"/>
        <end position="182"/>
    </location>
</feature>
<proteinExistence type="predicted"/>
<dbReference type="PANTHER" id="PTHR13696">
    <property type="entry name" value="P-LOOP CONTAINING NUCLEOSIDE TRIPHOSPHATE HYDROLASE"/>
    <property type="match status" value="1"/>
</dbReference>
<sequence length="197" mass="22100">MSNYIGSAKLSKMSDALSHALKLQSESLHRPNKRKSDKDLRSFTIREMADICLRMKYNTLRSYLKSIDGLPEGSLEAGNRRMYTLDEIHEIQQVFFENGKIPLELYPNKVENETTTKLLIYNLKGGVSKTTSAVNLAQLLAARGFRILVVDLDPQASCSDLFDVRADIDDLPSIYDVLRYGSAEDNVQAIPVADAIQ</sequence>
<dbReference type="CDD" id="cd02042">
    <property type="entry name" value="ParAB_family"/>
    <property type="match status" value="1"/>
</dbReference>
<reference evidence="2" key="1">
    <citation type="journal article" date="2015" name="Nature">
        <title>Complex archaea that bridge the gap between prokaryotes and eukaryotes.</title>
        <authorList>
            <person name="Spang A."/>
            <person name="Saw J.H."/>
            <person name="Jorgensen S.L."/>
            <person name="Zaremba-Niedzwiedzka K."/>
            <person name="Martijn J."/>
            <person name="Lind A.E."/>
            <person name="van Eijk R."/>
            <person name="Schleper C."/>
            <person name="Guy L."/>
            <person name="Ettema T.J."/>
        </authorList>
    </citation>
    <scope>NUCLEOTIDE SEQUENCE</scope>
</reference>
<dbReference type="AlphaFoldDB" id="A0A0F9A1I2"/>
<dbReference type="InterPro" id="IPR027417">
    <property type="entry name" value="P-loop_NTPase"/>
</dbReference>
<protein>
    <recommendedName>
        <fullName evidence="1">AAA domain-containing protein</fullName>
    </recommendedName>
</protein>
<accession>A0A0F9A1I2</accession>
<dbReference type="EMBL" id="LAZR01060260">
    <property type="protein sequence ID" value="KKK66061.1"/>
    <property type="molecule type" value="Genomic_DNA"/>
</dbReference>
<feature type="non-terminal residue" evidence="2">
    <location>
        <position position="197"/>
    </location>
</feature>
<dbReference type="InterPro" id="IPR050678">
    <property type="entry name" value="DNA_Partitioning_ATPase"/>
</dbReference>
<dbReference type="PANTHER" id="PTHR13696:SF52">
    <property type="entry name" value="PARA FAMILY PROTEIN CT_582"/>
    <property type="match status" value="1"/>
</dbReference>